<reference evidence="1" key="1">
    <citation type="submission" date="2022-07" db="EMBL/GenBank/DDBJ databases">
        <title>Genome Sequence of Phlebia brevispora.</title>
        <authorList>
            <person name="Buettner E."/>
        </authorList>
    </citation>
    <scope>NUCLEOTIDE SEQUENCE</scope>
    <source>
        <strain evidence="1">MPL23</strain>
    </source>
</reference>
<proteinExistence type="predicted"/>
<comment type="caution">
    <text evidence="1">The sequence shown here is derived from an EMBL/GenBank/DDBJ whole genome shotgun (WGS) entry which is preliminary data.</text>
</comment>
<gene>
    <name evidence="1" type="ORF">NM688_g6302</name>
</gene>
<dbReference type="Proteomes" id="UP001148662">
    <property type="component" value="Unassembled WGS sequence"/>
</dbReference>
<keyword evidence="2" id="KW-1185">Reference proteome</keyword>
<dbReference type="EMBL" id="JANHOG010001278">
    <property type="protein sequence ID" value="KAJ3539869.1"/>
    <property type="molecule type" value="Genomic_DNA"/>
</dbReference>
<evidence type="ECO:0000313" key="1">
    <source>
        <dbReference type="EMBL" id="KAJ3539869.1"/>
    </source>
</evidence>
<accession>A0ACC1SHG7</accession>
<organism evidence="1 2">
    <name type="scientific">Phlebia brevispora</name>
    <dbReference type="NCBI Taxonomy" id="194682"/>
    <lineage>
        <taxon>Eukaryota</taxon>
        <taxon>Fungi</taxon>
        <taxon>Dikarya</taxon>
        <taxon>Basidiomycota</taxon>
        <taxon>Agaricomycotina</taxon>
        <taxon>Agaricomycetes</taxon>
        <taxon>Polyporales</taxon>
        <taxon>Meruliaceae</taxon>
        <taxon>Phlebia</taxon>
    </lineage>
</organism>
<name>A0ACC1SHG7_9APHY</name>
<protein>
    <submittedName>
        <fullName evidence="1">Uncharacterized protein</fullName>
    </submittedName>
</protein>
<evidence type="ECO:0000313" key="2">
    <source>
        <dbReference type="Proteomes" id="UP001148662"/>
    </source>
</evidence>
<sequence length="239" mass="25373">MSSMLNSLFRFFQPIPLPSTEDGSHSPPDSTELAMTDKGKGKEREIPMSLRGQARGGGDSIPLERKPSFFSMDRSLQGPSHIAWAIPTPVATPTRGSPAQSRRSFPPKSSTETSTSLPSAEGSSSTVSVSNAAAGSVTAQQSASDQTNADGLRLLSMYYLGELISESETSSTNASISLNKPLPSPADTNVQFPASDPRPPADPVPLTPDSARLRESSVVDWILEPALEADDQPDLDVYI</sequence>